<evidence type="ECO:0000256" key="2">
    <source>
        <dbReference type="SAM" id="Phobius"/>
    </source>
</evidence>
<evidence type="ECO:0000256" key="3">
    <source>
        <dbReference type="SAM" id="SignalP"/>
    </source>
</evidence>
<evidence type="ECO:0000256" key="1">
    <source>
        <dbReference type="SAM" id="MobiDB-lite"/>
    </source>
</evidence>
<keyword evidence="2" id="KW-1133">Transmembrane helix</keyword>
<accession>A0AAN6MG27</accession>
<proteinExistence type="predicted"/>
<dbReference type="Proteomes" id="UP001303889">
    <property type="component" value="Unassembled WGS sequence"/>
</dbReference>
<feature type="transmembrane region" description="Helical" evidence="2">
    <location>
        <begin position="253"/>
        <end position="277"/>
    </location>
</feature>
<keyword evidence="2" id="KW-0472">Membrane</keyword>
<name>A0AAN6MG27_9PEZI</name>
<keyword evidence="2" id="KW-0812">Transmembrane</keyword>
<dbReference type="EMBL" id="MU855696">
    <property type="protein sequence ID" value="KAK3900205.1"/>
    <property type="molecule type" value="Genomic_DNA"/>
</dbReference>
<gene>
    <name evidence="4" type="ORF">C8A05DRAFT_17467</name>
</gene>
<feature type="compositionally biased region" description="Low complexity" evidence="1">
    <location>
        <begin position="211"/>
        <end position="235"/>
    </location>
</feature>
<keyword evidence="3" id="KW-0732">Signal</keyword>
<evidence type="ECO:0000313" key="5">
    <source>
        <dbReference type="Proteomes" id="UP001303889"/>
    </source>
</evidence>
<protein>
    <submittedName>
        <fullName evidence="4">Uncharacterized protein</fullName>
    </submittedName>
</protein>
<reference evidence="4" key="2">
    <citation type="submission" date="2023-05" db="EMBL/GenBank/DDBJ databases">
        <authorList>
            <consortium name="Lawrence Berkeley National Laboratory"/>
            <person name="Steindorff A."/>
            <person name="Hensen N."/>
            <person name="Bonometti L."/>
            <person name="Westerberg I."/>
            <person name="Brannstrom I.O."/>
            <person name="Guillou S."/>
            <person name="Cros-Aarteil S."/>
            <person name="Calhoun S."/>
            <person name="Haridas S."/>
            <person name="Kuo A."/>
            <person name="Mondo S."/>
            <person name="Pangilinan J."/>
            <person name="Riley R."/>
            <person name="Labutti K."/>
            <person name="Andreopoulos B."/>
            <person name="Lipzen A."/>
            <person name="Chen C."/>
            <person name="Yanf M."/>
            <person name="Daum C."/>
            <person name="Ng V."/>
            <person name="Clum A."/>
            <person name="Ohm R."/>
            <person name="Martin F."/>
            <person name="Silar P."/>
            <person name="Natvig D."/>
            <person name="Lalanne C."/>
            <person name="Gautier V."/>
            <person name="Ament-Velasquez S.L."/>
            <person name="Kruys A."/>
            <person name="Hutchinson M.I."/>
            <person name="Powell A.J."/>
            <person name="Barry K."/>
            <person name="Miller A.N."/>
            <person name="Grigoriev I.V."/>
            <person name="Debuchy R."/>
            <person name="Gladieux P."/>
            <person name="Thoren M.H."/>
            <person name="Johannesson H."/>
        </authorList>
    </citation>
    <scope>NUCLEOTIDE SEQUENCE</scope>
    <source>
        <strain evidence="4">CBS 103.79</strain>
    </source>
</reference>
<sequence>MGFTSLAGTLLGPLTTAWSMPDSCTVHVINCPTCTEGFRGQQCVVHDGVGAPEDHTTCWPPATRNAGTPEHPFVGWGFYSPGLACPTGYTAACTAEYGKRPEWEIEFTLIPGETAIGCCPTGFSCTNINGNTCTAKDTQRAVRTALCSGSVLVNSGLVTLSSGLPATTTLTESTLANGSPGTAVQTTTNQMRLVAPMFQLNFQASDLISTTTSSTSSPSITPSASLPSGQSTAGSSPPPTNTPSSSGGLSTGAIAGIGVGAALGGLLLGTLAVLYFLRQRRRKMEGAGTPNVVYEVDGSGDRPAEAPGSQRLGEYKYAASPAEMGGGLAFSEMPAGAGQPEYVEMYAAGQYQYQHQQQGAVELPGGGGWGAQGGGNR</sequence>
<organism evidence="4 5">
    <name type="scientific">Staphylotrichum tortipilum</name>
    <dbReference type="NCBI Taxonomy" id="2831512"/>
    <lineage>
        <taxon>Eukaryota</taxon>
        <taxon>Fungi</taxon>
        <taxon>Dikarya</taxon>
        <taxon>Ascomycota</taxon>
        <taxon>Pezizomycotina</taxon>
        <taxon>Sordariomycetes</taxon>
        <taxon>Sordariomycetidae</taxon>
        <taxon>Sordariales</taxon>
        <taxon>Chaetomiaceae</taxon>
        <taxon>Staphylotrichum</taxon>
    </lineage>
</organism>
<dbReference type="AlphaFoldDB" id="A0AAN6MG27"/>
<keyword evidence="5" id="KW-1185">Reference proteome</keyword>
<feature type="signal peptide" evidence="3">
    <location>
        <begin position="1"/>
        <end position="19"/>
    </location>
</feature>
<feature type="chain" id="PRO_5042934450" evidence="3">
    <location>
        <begin position="20"/>
        <end position="377"/>
    </location>
</feature>
<feature type="region of interest" description="Disordered" evidence="1">
    <location>
        <begin position="211"/>
        <end position="247"/>
    </location>
</feature>
<evidence type="ECO:0000313" key="4">
    <source>
        <dbReference type="EMBL" id="KAK3900205.1"/>
    </source>
</evidence>
<comment type="caution">
    <text evidence="4">The sequence shown here is derived from an EMBL/GenBank/DDBJ whole genome shotgun (WGS) entry which is preliminary data.</text>
</comment>
<reference evidence="4" key="1">
    <citation type="journal article" date="2023" name="Mol. Phylogenet. Evol.">
        <title>Genome-scale phylogeny and comparative genomics of the fungal order Sordariales.</title>
        <authorList>
            <person name="Hensen N."/>
            <person name="Bonometti L."/>
            <person name="Westerberg I."/>
            <person name="Brannstrom I.O."/>
            <person name="Guillou S."/>
            <person name="Cros-Aarteil S."/>
            <person name="Calhoun S."/>
            <person name="Haridas S."/>
            <person name="Kuo A."/>
            <person name="Mondo S."/>
            <person name="Pangilinan J."/>
            <person name="Riley R."/>
            <person name="LaButti K."/>
            <person name="Andreopoulos B."/>
            <person name="Lipzen A."/>
            <person name="Chen C."/>
            <person name="Yan M."/>
            <person name="Daum C."/>
            <person name="Ng V."/>
            <person name="Clum A."/>
            <person name="Steindorff A."/>
            <person name="Ohm R.A."/>
            <person name="Martin F."/>
            <person name="Silar P."/>
            <person name="Natvig D.O."/>
            <person name="Lalanne C."/>
            <person name="Gautier V."/>
            <person name="Ament-Velasquez S.L."/>
            <person name="Kruys A."/>
            <person name="Hutchinson M.I."/>
            <person name="Powell A.J."/>
            <person name="Barry K."/>
            <person name="Miller A.N."/>
            <person name="Grigoriev I.V."/>
            <person name="Debuchy R."/>
            <person name="Gladieux P."/>
            <person name="Hiltunen Thoren M."/>
            <person name="Johannesson H."/>
        </authorList>
    </citation>
    <scope>NUCLEOTIDE SEQUENCE</scope>
    <source>
        <strain evidence="4">CBS 103.79</strain>
    </source>
</reference>